<keyword evidence="8" id="KW-0762">Sugar transport</keyword>
<evidence type="ECO:0000259" key="7">
    <source>
        <dbReference type="PROSITE" id="PS50850"/>
    </source>
</evidence>
<protein>
    <submittedName>
        <fullName evidence="8">Solute carrier family 2, facilitated glucose transporter member 3</fullName>
    </submittedName>
</protein>
<name>E5SGT6_TRISP</name>
<proteinExistence type="inferred from homology"/>
<comment type="similarity">
    <text evidence="5">Belongs to the major facilitator superfamily. Sugar transporter (TC 2.A.1.1) family.</text>
</comment>
<feature type="domain" description="Major facilitator superfamily (MFS) profile" evidence="7">
    <location>
        <begin position="93"/>
        <end position="547"/>
    </location>
</feature>
<organism evidence="8 9">
    <name type="scientific">Trichinella spiralis</name>
    <name type="common">Trichina worm</name>
    <dbReference type="NCBI Taxonomy" id="6334"/>
    <lineage>
        <taxon>Eukaryota</taxon>
        <taxon>Metazoa</taxon>
        <taxon>Ecdysozoa</taxon>
        <taxon>Nematoda</taxon>
        <taxon>Enoplea</taxon>
        <taxon>Dorylaimia</taxon>
        <taxon>Trichinellida</taxon>
        <taxon>Trichinellidae</taxon>
        <taxon>Trichinella</taxon>
    </lineage>
</organism>
<evidence type="ECO:0000256" key="5">
    <source>
        <dbReference type="RuleBase" id="RU003346"/>
    </source>
</evidence>
<accession>E5SGT6</accession>
<evidence type="ECO:0000256" key="2">
    <source>
        <dbReference type="ARBA" id="ARBA00022692"/>
    </source>
</evidence>
<dbReference type="PANTHER" id="PTHR23503:SF121">
    <property type="entry name" value="MAJOR FACILITATOR SUPERFAMILY (MFS) PROFILE DOMAIN-CONTAINING PROTEIN"/>
    <property type="match status" value="1"/>
</dbReference>
<feature type="transmembrane region" description="Helical" evidence="6">
    <location>
        <begin position="457"/>
        <end position="479"/>
    </location>
</feature>
<reference evidence="8 9" key="1">
    <citation type="submission" date="2015-01" db="EMBL/GenBank/DDBJ databases">
        <title>Evolution of Trichinella species and genotypes.</title>
        <authorList>
            <person name="Korhonen P.K."/>
            <person name="Edoardo P."/>
            <person name="Giuseppe L.R."/>
            <person name="Gasser R.B."/>
        </authorList>
    </citation>
    <scope>NUCLEOTIDE SEQUENCE [LARGE SCALE GENOMIC DNA]</scope>
    <source>
        <strain evidence="8">ISS3</strain>
    </source>
</reference>
<feature type="transmembrane region" description="Helical" evidence="6">
    <location>
        <begin position="233"/>
        <end position="252"/>
    </location>
</feature>
<sequence>MCIENLVPVLHLGESRIALRRRPVLQHSKIQNQTYFCRSISSIDKTYYAHKEENFANISTATFALLTQMCSFKLPFLKKFTLPTWKWTNLMLTVLMVSAGGSFQLYNFGVVNLPHMTIQRWINETFASRTGSLMPAAQLDAFWSALVSSVSLGAFIGSLCVCPLAERFGRKSSLLFISWLNVFGCSLIAICKLIHAPESLFIGRLIIGFCMGVISGIAPLYLTEIAPSSLRGAVGSCHQTFILLGDCLSLLIPLPSVLGSEQNWPLAFSFTAILGLALALYLPLTHESSTWLFIKRNNKEAAFRSIDFFIKDSKIANEKREQLEREHQMIRYFQRKKKEQSKSKLYNLFHRSELLTPLKVVVVVIFAQQFTAGPAIFSYSTDLFVTAKLSLPVAQYSTLALGIMCFFTALPASYLIEKIGRRKLYLVQLIGCFISMLLISIFMMLQTHGHTEWTSYGIIGAGLLYMAVYGVGSSIPWIISAELFTEDYRSIAVSISTALTWLLSFVSTLLFLPLKDAIGGHLCLLPFLLGLGIFTALISVLLPETKNKTIEEVLRDFRRRRQSLSSFGSIVSLGIIGQEPQISTTLEPKSSSISIIAQQAKS</sequence>
<feature type="transmembrane region" description="Helical" evidence="6">
    <location>
        <begin position="518"/>
        <end position="542"/>
    </location>
</feature>
<dbReference type="RefSeq" id="XP_003374466.1">
    <property type="nucleotide sequence ID" value="XM_003374418.1"/>
</dbReference>
<dbReference type="SUPFAM" id="SSF103473">
    <property type="entry name" value="MFS general substrate transporter"/>
    <property type="match status" value="1"/>
</dbReference>
<dbReference type="KEGG" id="tsp:Tsp_03662"/>
<dbReference type="Gene3D" id="1.20.1250.20">
    <property type="entry name" value="MFS general substrate transporter like domains"/>
    <property type="match status" value="1"/>
</dbReference>
<dbReference type="PRINTS" id="PR00171">
    <property type="entry name" value="SUGRTRNSPORT"/>
</dbReference>
<feature type="transmembrane region" description="Helical" evidence="6">
    <location>
        <begin position="424"/>
        <end position="445"/>
    </location>
</feature>
<dbReference type="GO" id="GO:0016020">
    <property type="term" value="C:membrane"/>
    <property type="evidence" value="ECO:0007669"/>
    <property type="project" value="UniProtKB-SubCell"/>
</dbReference>
<dbReference type="InterPro" id="IPR005828">
    <property type="entry name" value="MFS_sugar_transport-like"/>
</dbReference>
<dbReference type="PROSITE" id="PS50850">
    <property type="entry name" value="MFS"/>
    <property type="match status" value="1"/>
</dbReference>
<feature type="transmembrane region" description="Helical" evidence="6">
    <location>
        <begin position="201"/>
        <end position="221"/>
    </location>
</feature>
<dbReference type="InterPro" id="IPR020846">
    <property type="entry name" value="MFS_dom"/>
</dbReference>
<dbReference type="InterPro" id="IPR036259">
    <property type="entry name" value="MFS_trans_sf"/>
</dbReference>
<dbReference type="GO" id="GO:0015149">
    <property type="term" value="F:hexose transmembrane transporter activity"/>
    <property type="evidence" value="ECO:0007669"/>
    <property type="project" value="TreeGrafter"/>
</dbReference>
<evidence type="ECO:0000256" key="3">
    <source>
        <dbReference type="ARBA" id="ARBA00022989"/>
    </source>
</evidence>
<dbReference type="Proteomes" id="UP000054776">
    <property type="component" value="Unassembled WGS sequence"/>
</dbReference>
<gene>
    <name evidence="8" type="primary">SLC2A3</name>
    <name evidence="8" type="ORF">T01_14891</name>
</gene>
<evidence type="ECO:0000313" key="8">
    <source>
        <dbReference type="EMBL" id="KRY43388.1"/>
    </source>
</evidence>
<keyword evidence="2 6" id="KW-0812">Transmembrane</keyword>
<keyword evidence="9" id="KW-1185">Reference proteome</keyword>
<dbReference type="NCBIfam" id="TIGR00879">
    <property type="entry name" value="SP"/>
    <property type="match status" value="1"/>
</dbReference>
<feature type="transmembrane region" description="Helical" evidence="6">
    <location>
        <begin position="393"/>
        <end position="412"/>
    </location>
</feature>
<evidence type="ECO:0000256" key="6">
    <source>
        <dbReference type="SAM" id="Phobius"/>
    </source>
</evidence>
<feature type="transmembrane region" description="Helical" evidence="6">
    <location>
        <begin position="491"/>
        <end position="512"/>
    </location>
</feature>
<dbReference type="InterPro" id="IPR045263">
    <property type="entry name" value="GLUT"/>
</dbReference>
<dbReference type="PROSITE" id="PS00217">
    <property type="entry name" value="SUGAR_TRANSPORT_2"/>
    <property type="match status" value="1"/>
</dbReference>
<dbReference type="InterPro" id="IPR005829">
    <property type="entry name" value="Sugar_transporter_CS"/>
</dbReference>
<dbReference type="STRING" id="6334.E5SGT6"/>
<dbReference type="InterPro" id="IPR003663">
    <property type="entry name" value="Sugar/inositol_transpt"/>
</dbReference>
<dbReference type="eggNOG" id="KOG0569">
    <property type="taxonomic scope" value="Eukaryota"/>
</dbReference>
<feature type="transmembrane region" description="Helical" evidence="6">
    <location>
        <begin position="174"/>
        <end position="195"/>
    </location>
</feature>
<feature type="transmembrane region" description="Helical" evidence="6">
    <location>
        <begin position="360"/>
        <end position="381"/>
    </location>
</feature>
<feature type="transmembrane region" description="Helical" evidence="6">
    <location>
        <begin position="141"/>
        <end position="162"/>
    </location>
</feature>
<keyword evidence="4 6" id="KW-0472">Membrane</keyword>
<dbReference type="FunCoup" id="E5SGT6">
    <property type="interactions" value="20"/>
</dbReference>
<comment type="subcellular location">
    <subcellularLocation>
        <location evidence="1">Membrane</location>
        <topology evidence="1">Multi-pass membrane protein</topology>
    </subcellularLocation>
</comment>
<dbReference type="AlphaFoldDB" id="E5SGT6"/>
<dbReference type="HOGENOM" id="CLU_001265_30_11_1"/>
<dbReference type="EMBL" id="JYDH01000001">
    <property type="protein sequence ID" value="KRY43388.1"/>
    <property type="molecule type" value="Genomic_DNA"/>
</dbReference>
<evidence type="ECO:0000313" key="9">
    <source>
        <dbReference type="Proteomes" id="UP000054776"/>
    </source>
</evidence>
<evidence type="ECO:0000256" key="4">
    <source>
        <dbReference type="ARBA" id="ARBA00023136"/>
    </source>
</evidence>
<dbReference type="OrthoDB" id="4142200at2759"/>
<feature type="transmembrane region" description="Helical" evidence="6">
    <location>
        <begin position="87"/>
        <end position="106"/>
    </location>
</feature>
<dbReference type="PANTHER" id="PTHR23503">
    <property type="entry name" value="SOLUTE CARRIER FAMILY 2"/>
    <property type="match status" value="1"/>
</dbReference>
<comment type="caution">
    <text evidence="8">The sequence shown here is derived from an EMBL/GenBank/DDBJ whole genome shotgun (WGS) entry which is preliminary data.</text>
</comment>
<keyword evidence="5" id="KW-0813">Transport</keyword>
<dbReference type="Pfam" id="PF00083">
    <property type="entry name" value="Sugar_tr"/>
    <property type="match status" value="1"/>
</dbReference>
<dbReference type="InParanoid" id="E5SGT6"/>
<evidence type="ECO:0000256" key="1">
    <source>
        <dbReference type="ARBA" id="ARBA00004141"/>
    </source>
</evidence>
<dbReference type="OMA" id="MFQAKFD"/>
<feature type="transmembrane region" description="Helical" evidence="6">
    <location>
        <begin position="264"/>
        <end position="284"/>
    </location>
</feature>
<keyword evidence="3 6" id="KW-1133">Transmembrane helix</keyword>